<dbReference type="GeneTree" id="ENSGT00940000164195"/>
<dbReference type="HOGENOM" id="CLU_056611_1_0_1"/>
<dbReference type="GO" id="GO:0016020">
    <property type="term" value="C:membrane"/>
    <property type="evidence" value="ECO:0007669"/>
    <property type="project" value="UniProtKB-SubCell"/>
</dbReference>
<evidence type="ECO:0000256" key="7">
    <source>
        <dbReference type="ARBA" id="ARBA00022989"/>
    </source>
</evidence>
<keyword evidence="5" id="KW-0812">Transmembrane</keyword>
<dbReference type="PANTHER" id="PTHR10811">
    <property type="entry name" value="FRINGE-RELATED"/>
    <property type="match status" value="1"/>
</dbReference>
<comment type="similarity">
    <text evidence="2">Belongs to the glycosyltransferase 31 family.</text>
</comment>
<dbReference type="Ensembl" id="ENSCSAVT00000003331.1">
    <property type="protein sequence ID" value="ENSCSAVP00000003281.1"/>
    <property type="gene ID" value="ENSCSAVG00000001954.1"/>
</dbReference>
<dbReference type="GO" id="GO:0016757">
    <property type="term" value="F:glycosyltransferase activity"/>
    <property type="evidence" value="ECO:0007669"/>
    <property type="project" value="UniProtKB-KW"/>
</dbReference>
<accession>H2YD83</accession>
<evidence type="ECO:0000256" key="4">
    <source>
        <dbReference type="ARBA" id="ARBA00022679"/>
    </source>
</evidence>
<evidence type="ECO:0000256" key="9">
    <source>
        <dbReference type="ARBA" id="ARBA00037847"/>
    </source>
</evidence>
<dbReference type="eggNOG" id="ENOG502QV30">
    <property type="taxonomic scope" value="Eukaryota"/>
</dbReference>
<evidence type="ECO:0000256" key="1">
    <source>
        <dbReference type="ARBA" id="ARBA00004606"/>
    </source>
</evidence>
<dbReference type="GO" id="GO:0012505">
    <property type="term" value="C:endomembrane system"/>
    <property type="evidence" value="ECO:0007669"/>
    <property type="project" value="UniProtKB-SubCell"/>
</dbReference>
<organism evidence="11 12">
    <name type="scientific">Ciona savignyi</name>
    <name type="common">Pacific transparent sea squirt</name>
    <dbReference type="NCBI Taxonomy" id="51511"/>
    <lineage>
        <taxon>Eukaryota</taxon>
        <taxon>Metazoa</taxon>
        <taxon>Chordata</taxon>
        <taxon>Tunicata</taxon>
        <taxon>Ascidiacea</taxon>
        <taxon>Phlebobranchia</taxon>
        <taxon>Cionidae</taxon>
        <taxon>Ciona</taxon>
    </lineage>
</organism>
<dbReference type="Proteomes" id="UP000007875">
    <property type="component" value="Unassembled WGS sequence"/>
</dbReference>
<feature type="domain" description="Fringe-like glycosyltransferase" evidence="10">
    <location>
        <begin position="1"/>
        <end position="229"/>
    </location>
</feature>
<reference evidence="12" key="1">
    <citation type="submission" date="2003-08" db="EMBL/GenBank/DDBJ databases">
        <authorList>
            <person name="Birren B."/>
            <person name="Nusbaum C."/>
            <person name="Abebe A."/>
            <person name="Abouelleil A."/>
            <person name="Adekoya E."/>
            <person name="Ait-zahra M."/>
            <person name="Allen N."/>
            <person name="Allen T."/>
            <person name="An P."/>
            <person name="Anderson M."/>
            <person name="Anderson S."/>
            <person name="Arachchi H."/>
            <person name="Armbruster J."/>
            <person name="Bachantsang P."/>
            <person name="Baldwin J."/>
            <person name="Barry A."/>
            <person name="Bayul T."/>
            <person name="Blitshsteyn B."/>
            <person name="Bloom T."/>
            <person name="Blye J."/>
            <person name="Boguslavskiy L."/>
            <person name="Borowsky M."/>
            <person name="Boukhgalter B."/>
            <person name="Brunache A."/>
            <person name="Butler J."/>
            <person name="Calixte N."/>
            <person name="Calvo S."/>
            <person name="Camarata J."/>
            <person name="Campo K."/>
            <person name="Chang J."/>
            <person name="Cheshatsang Y."/>
            <person name="Citroen M."/>
            <person name="Collymore A."/>
            <person name="Considine T."/>
            <person name="Cook A."/>
            <person name="Cooke P."/>
            <person name="Corum B."/>
            <person name="Cuomo C."/>
            <person name="David R."/>
            <person name="Dawoe T."/>
            <person name="Degray S."/>
            <person name="Dodge S."/>
            <person name="Dooley K."/>
            <person name="Dorje P."/>
            <person name="Dorjee K."/>
            <person name="Dorris L."/>
            <person name="Duffey N."/>
            <person name="Dupes A."/>
            <person name="Elkins T."/>
            <person name="Engels R."/>
            <person name="Erickson J."/>
            <person name="Farina A."/>
            <person name="Faro S."/>
            <person name="Ferreira P."/>
            <person name="Fischer H."/>
            <person name="Fitzgerald M."/>
            <person name="Foley K."/>
            <person name="Gage D."/>
            <person name="Galagan J."/>
            <person name="Gearin G."/>
            <person name="Gnerre S."/>
            <person name="Gnirke A."/>
            <person name="Goyette A."/>
            <person name="Graham J."/>
            <person name="Grandbois E."/>
            <person name="Gyaltsen K."/>
            <person name="Hafez N."/>
            <person name="Hagopian D."/>
            <person name="Hagos B."/>
            <person name="Hall J."/>
            <person name="Hatcher B."/>
            <person name="Heller A."/>
            <person name="Higgins H."/>
            <person name="Honan T."/>
            <person name="Horn A."/>
            <person name="Houde N."/>
            <person name="Hughes L."/>
            <person name="Hulme W."/>
            <person name="Husby E."/>
            <person name="Iliev I."/>
            <person name="Jaffe D."/>
            <person name="Jones C."/>
            <person name="Kamal M."/>
            <person name="Kamat A."/>
            <person name="Kamvysselis M."/>
            <person name="Karlsson E."/>
            <person name="Kells C."/>
            <person name="Kieu A."/>
            <person name="Kisner P."/>
            <person name="Kodira C."/>
            <person name="Kulbokas E."/>
            <person name="Labutti K."/>
            <person name="Lama D."/>
            <person name="Landers T."/>
            <person name="Leger J."/>
            <person name="Levine S."/>
            <person name="Lewis D."/>
            <person name="Lewis T."/>
            <person name="Lindblad-toh K."/>
            <person name="Liu X."/>
            <person name="Lokyitsang T."/>
            <person name="Lokyitsang Y."/>
            <person name="Lucien O."/>
            <person name="Lui A."/>
            <person name="Ma L.J."/>
            <person name="Mabbitt R."/>
            <person name="Macdonald J."/>
            <person name="Maclean C."/>
            <person name="Major J."/>
            <person name="Manning J."/>
            <person name="Marabella R."/>
            <person name="Maru K."/>
            <person name="Matthews C."/>
            <person name="Mauceli E."/>
            <person name="Mccarthy M."/>
            <person name="Mcdonough S."/>
            <person name="Mcghee T."/>
            <person name="Meldrim J."/>
            <person name="Meneus L."/>
            <person name="Mesirov J."/>
            <person name="Mihalev A."/>
            <person name="Mihova T."/>
            <person name="Mikkelsen T."/>
            <person name="Mlenga V."/>
            <person name="Moru K."/>
            <person name="Mozes J."/>
            <person name="Mulrain L."/>
            <person name="Munson G."/>
            <person name="Naylor J."/>
            <person name="Newes C."/>
            <person name="Nguyen C."/>
            <person name="Nguyen N."/>
            <person name="Nguyen T."/>
            <person name="Nicol R."/>
            <person name="Nielsen C."/>
            <person name="Nizzari M."/>
            <person name="Norbu C."/>
            <person name="Norbu N."/>
            <person name="O'donnell P."/>
            <person name="Okoawo O."/>
            <person name="O'leary S."/>
            <person name="Omotosho B."/>
            <person name="O'neill K."/>
            <person name="Osman S."/>
            <person name="Parker S."/>
            <person name="Perrin D."/>
            <person name="Phunkhang P."/>
            <person name="Piqani B."/>
            <person name="Purcell S."/>
            <person name="Rachupka T."/>
            <person name="Ramasamy U."/>
            <person name="Rameau R."/>
            <person name="Ray V."/>
            <person name="Raymond C."/>
            <person name="Retta R."/>
            <person name="Richardson S."/>
            <person name="Rise C."/>
            <person name="Rodriguez J."/>
            <person name="Rogers J."/>
            <person name="Rogov P."/>
            <person name="Rutman M."/>
            <person name="Schupbach R."/>
            <person name="Seaman C."/>
            <person name="Settipalli S."/>
            <person name="Sharpe T."/>
            <person name="Sheridan J."/>
            <person name="Sherpa N."/>
            <person name="Shi J."/>
            <person name="Smirnov S."/>
            <person name="Smith C."/>
            <person name="Sougnez C."/>
            <person name="Spencer B."/>
            <person name="Stalker J."/>
            <person name="Stange-thomann N."/>
            <person name="Stavropoulos S."/>
            <person name="Stetson K."/>
            <person name="Stone C."/>
            <person name="Stone S."/>
            <person name="Stubbs M."/>
            <person name="Talamas J."/>
            <person name="Tchuinga P."/>
            <person name="Tenzing P."/>
            <person name="Tesfaye S."/>
            <person name="Theodore J."/>
            <person name="Thoulutsang Y."/>
            <person name="Topham K."/>
            <person name="Towey S."/>
            <person name="Tsamla T."/>
            <person name="Tsomo N."/>
            <person name="Vallee D."/>
            <person name="Vassiliev H."/>
            <person name="Venkataraman V."/>
            <person name="Vinson J."/>
            <person name="Vo A."/>
            <person name="Wade C."/>
            <person name="Wang S."/>
            <person name="Wangchuk T."/>
            <person name="Wangdi T."/>
            <person name="Whittaker C."/>
            <person name="Wilkinson J."/>
            <person name="Wu Y."/>
            <person name="Wyman D."/>
            <person name="Yadav S."/>
            <person name="Yang S."/>
            <person name="Yang X."/>
            <person name="Yeager S."/>
            <person name="Yee E."/>
            <person name="Young G."/>
            <person name="Zainoun J."/>
            <person name="Zembeck L."/>
            <person name="Zimmer A."/>
            <person name="Zody M."/>
            <person name="Lander E."/>
        </authorList>
    </citation>
    <scope>NUCLEOTIDE SEQUENCE [LARGE SCALE GENOMIC DNA]</scope>
</reference>
<reference evidence="11" key="3">
    <citation type="submission" date="2025-09" db="UniProtKB">
        <authorList>
            <consortium name="Ensembl"/>
        </authorList>
    </citation>
    <scope>IDENTIFICATION</scope>
</reference>
<evidence type="ECO:0000256" key="5">
    <source>
        <dbReference type="ARBA" id="ARBA00022692"/>
    </source>
</evidence>
<keyword evidence="6" id="KW-0735">Signal-anchor</keyword>
<keyword evidence="12" id="KW-1185">Reference proteome</keyword>
<comment type="subcellular location">
    <subcellularLocation>
        <location evidence="9">Endomembrane system</location>
        <topology evidence="9">Single-pass membrane protein</topology>
    </subcellularLocation>
    <subcellularLocation>
        <location evidence="1">Membrane</location>
        <topology evidence="1">Single-pass type II membrane protein</topology>
    </subcellularLocation>
</comment>
<dbReference type="Pfam" id="PF02434">
    <property type="entry name" value="Fringe"/>
    <property type="match status" value="1"/>
</dbReference>
<evidence type="ECO:0000259" key="10">
    <source>
        <dbReference type="Pfam" id="PF02434"/>
    </source>
</evidence>
<dbReference type="AlphaFoldDB" id="H2YD83"/>
<sequence>RVKVILNTWFQQARAQTYVITDDDDLDLNFTTNGHAVNSGCGKSHDLGDLSCKTGVEYDLYVRSGKKWWCHFDDDNYVNVPRLVELLVELDWRKDVYLGRRSIFKDFQVNFQGKTVYFVFATTGAGVCISKPLANKMAPWAKSGKFLETSRALGHADDCTIGFIITNLLKVNLTVTNSFHSHMENLTDLDPKTLKNQAVLSHRAPTNTINIPSNLNKTNVFNKLVDPTRFYSLHCLIYPENPFCKV</sequence>
<evidence type="ECO:0000256" key="3">
    <source>
        <dbReference type="ARBA" id="ARBA00022676"/>
    </source>
</evidence>
<keyword evidence="4" id="KW-0808">Transferase</keyword>
<keyword evidence="7" id="KW-1133">Transmembrane helix</keyword>
<evidence type="ECO:0000256" key="8">
    <source>
        <dbReference type="ARBA" id="ARBA00023136"/>
    </source>
</evidence>
<evidence type="ECO:0000313" key="12">
    <source>
        <dbReference type="Proteomes" id="UP000007875"/>
    </source>
</evidence>
<name>H2YD83_CIOSA</name>
<evidence type="ECO:0000256" key="6">
    <source>
        <dbReference type="ARBA" id="ARBA00022968"/>
    </source>
</evidence>
<proteinExistence type="inferred from homology"/>
<dbReference type="InParanoid" id="H2YD83"/>
<keyword evidence="3" id="KW-0328">Glycosyltransferase</keyword>
<evidence type="ECO:0000256" key="2">
    <source>
        <dbReference type="ARBA" id="ARBA00008661"/>
    </source>
</evidence>
<keyword evidence="8" id="KW-0472">Membrane</keyword>
<dbReference type="Gene3D" id="3.90.550.50">
    <property type="match status" value="1"/>
</dbReference>
<protein>
    <recommendedName>
        <fullName evidence="10">Fringe-like glycosyltransferase domain-containing protein</fullName>
    </recommendedName>
</protein>
<evidence type="ECO:0000313" key="11">
    <source>
        <dbReference type="Ensembl" id="ENSCSAVP00000003281.1"/>
    </source>
</evidence>
<reference evidence="11" key="2">
    <citation type="submission" date="2025-08" db="UniProtKB">
        <authorList>
            <consortium name="Ensembl"/>
        </authorList>
    </citation>
    <scope>IDENTIFICATION</scope>
</reference>
<dbReference type="InterPro" id="IPR003378">
    <property type="entry name" value="Fringe-like_glycosylTrfase"/>
</dbReference>
<dbReference type="STRING" id="51511.ENSCSAVP00000003281"/>